<dbReference type="EMBL" id="BMDC01000003">
    <property type="protein sequence ID" value="GGH64028.1"/>
    <property type="molecule type" value="Genomic_DNA"/>
</dbReference>
<dbReference type="Pfam" id="PF03009">
    <property type="entry name" value="GDPD"/>
    <property type="match status" value="1"/>
</dbReference>
<dbReference type="Gene3D" id="3.20.20.190">
    <property type="entry name" value="Phosphatidylinositol (PI) phosphodiesterase"/>
    <property type="match status" value="1"/>
</dbReference>
<dbReference type="GO" id="GO:0008081">
    <property type="term" value="F:phosphoric diester hydrolase activity"/>
    <property type="evidence" value="ECO:0007669"/>
    <property type="project" value="InterPro"/>
</dbReference>
<proteinExistence type="predicted"/>
<name>A0A917IV74_9MICC</name>
<dbReference type="Proteomes" id="UP000600171">
    <property type="component" value="Unassembled WGS sequence"/>
</dbReference>
<dbReference type="GO" id="GO:0006629">
    <property type="term" value="P:lipid metabolic process"/>
    <property type="evidence" value="ECO:0007669"/>
    <property type="project" value="InterPro"/>
</dbReference>
<evidence type="ECO:0000259" key="1">
    <source>
        <dbReference type="PROSITE" id="PS51704"/>
    </source>
</evidence>
<accession>A0A917IV74</accession>
<dbReference type="PANTHER" id="PTHR43805:SF1">
    <property type="entry name" value="GP-PDE DOMAIN-CONTAINING PROTEIN"/>
    <property type="match status" value="1"/>
</dbReference>
<sequence>MPFSRAELYAHRGLSLEHPENTLEAFEAAAQQGARWIETDVRTTADGVVLIFHDSTLNRVAGRPGRIDELTFEQVREVELAGGARIPTLREALDRFPDLSFNIDVKDDASAAALPAVVVGAGAGQRVRIASFSEKRRSACLREFAALAPGLRVKSSAAVEGTTLFSLVCRTVPAAWPLVARLAGRWVEPFDSLQVPRHYRVLGRRVPVVTPRFLATAHRFGLEVHVWTIDNPEQMRELLELGADGIVTNRADLFNREQERSAA</sequence>
<dbReference type="InterPro" id="IPR017946">
    <property type="entry name" value="PLC-like_Pdiesterase_TIM-brl"/>
</dbReference>
<feature type="domain" description="GP-PDE" evidence="1">
    <location>
        <begin position="6"/>
        <end position="258"/>
    </location>
</feature>
<dbReference type="PANTHER" id="PTHR43805">
    <property type="entry name" value="GLYCEROPHOSPHORYL DIESTER PHOSPHODIESTERASE"/>
    <property type="match status" value="1"/>
</dbReference>
<keyword evidence="3" id="KW-1185">Reference proteome</keyword>
<comment type="caution">
    <text evidence="2">The sequence shown here is derived from an EMBL/GenBank/DDBJ whole genome shotgun (WGS) entry which is preliminary data.</text>
</comment>
<dbReference type="AlphaFoldDB" id="A0A917IV74"/>
<dbReference type="SUPFAM" id="SSF51695">
    <property type="entry name" value="PLC-like phosphodiesterases"/>
    <property type="match status" value="1"/>
</dbReference>
<evidence type="ECO:0000313" key="2">
    <source>
        <dbReference type="EMBL" id="GGH64028.1"/>
    </source>
</evidence>
<gene>
    <name evidence="2" type="ORF">GCM10007359_15910</name>
</gene>
<protein>
    <submittedName>
        <fullName evidence="2">Glycerophosphoryl diester phosphodiesterase</fullName>
    </submittedName>
</protein>
<organism evidence="2 3">
    <name type="scientific">Rothia aerolata</name>
    <dbReference type="NCBI Taxonomy" id="1812262"/>
    <lineage>
        <taxon>Bacteria</taxon>
        <taxon>Bacillati</taxon>
        <taxon>Actinomycetota</taxon>
        <taxon>Actinomycetes</taxon>
        <taxon>Micrococcales</taxon>
        <taxon>Micrococcaceae</taxon>
        <taxon>Rothia</taxon>
    </lineage>
</organism>
<evidence type="ECO:0000313" key="3">
    <source>
        <dbReference type="Proteomes" id="UP000600171"/>
    </source>
</evidence>
<dbReference type="PROSITE" id="PS51704">
    <property type="entry name" value="GP_PDE"/>
    <property type="match status" value="1"/>
</dbReference>
<dbReference type="InterPro" id="IPR030395">
    <property type="entry name" value="GP_PDE_dom"/>
</dbReference>
<reference evidence="2 3" key="1">
    <citation type="journal article" date="2014" name="Int. J. Syst. Evol. Microbiol.">
        <title>Complete genome sequence of Corynebacterium casei LMG S-19264T (=DSM 44701T), isolated from a smear-ripened cheese.</title>
        <authorList>
            <consortium name="US DOE Joint Genome Institute (JGI-PGF)"/>
            <person name="Walter F."/>
            <person name="Albersmeier A."/>
            <person name="Kalinowski J."/>
            <person name="Ruckert C."/>
        </authorList>
    </citation>
    <scope>NUCLEOTIDE SEQUENCE [LARGE SCALE GENOMIC DNA]</scope>
    <source>
        <strain evidence="2 3">CCM 8669</strain>
    </source>
</reference>
<dbReference type="RefSeq" id="WP_188359853.1">
    <property type="nucleotide sequence ID" value="NZ_BMDC01000003.1"/>
</dbReference>